<name>A0A6L6IGX0_9ENTR</name>
<evidence type="ECO:0000313" key="1">
    <source>
        <dbReference type="EMBL" id="MTH46051.1"/>
    </source>
</evidence>
<protein>
    <submittedName>
        <fullName evidence="1">Uncharacterized protein</fullName>
    </submittedName>
</protein>
<accession>A0A6L6IGX0</accession>
<sequence>MPNLYAVVDKNLKCDVLVFLSDDAGAASALFGVWCANRPAGYRYYDLYQIAEVPFVDELYLVLESDRIYIRTYSEEVNNEA</sequence>
<dbReference type="RefSeq" id="WP_155107692.1">
    <property type="nucleotide sequence ID" value="NZ_WMJZ01000007.1"/>
</dbReference>
<gene>
    <name evidence="1" type="ORF">GJV78_07255</name>
</gene>
<organism evidence="1 2">
    <name type="scientific">Intestinirhabdus alba</name>
    <dbReference type="NCBI Taxonomy" id="2899544"/>
    <lineage>
        <taxon>Bacteria</taxon>
        <taxon>Pseudomonadati</taxon>
        <taxon>Pseudomonadota</taxon>
        <taxon>Gammaproteobacteria</taxon>
        <taxon>Enterobacterales</taxon>
        <taxon>Enterobacteriaceae</taxon>
        <taxon>Intestinirhabdus</taxon>
    </lineage>
</organism>
<dbReference type="AlphaFoldDB" id="A0A6L6IGX0"/>
<comment type="caution">
    <text evidence="1">The sequence shown here is derived from an EMBL/GenBank/DDBJ whole genome shotgun (WGS) entry which is preliminary data.</text>
</comment>
<dbReference type="Proteomes" id="UP000477739">
    <property type="component" value="Unassembled WGS sequence"/>
</dbReference>
<reference evidence="1 2" key="1">
    <citation type="submission" date="2019-11" db="EMBL/GenBank/DDBJ databases">
        <title>Escherichia alba sp. nov. isolated from the gut of plastic-eating superworms Zophobas atratus.</title>
        <authorList>
            <person name="Yang Y."/>
        </authorList>
    </citation>
    <scope>NUCLEOTIDE SEQUENCE [LARGE SCALE GENOMIC DNA]</scope>
    <source>
        <strain evidence="2">BIT-B35</strain>
    </source>
</reference>
<proteinExistence type="predicted"/>
<keyword evidence="2" id="KW-1185">Reference proteome</keyword>
<dbReference type="EMBL" id="WMJZ01000007">
    <property type="protein sequence ID" value="MTH46051.1"/>
    <property type="molecule type" value="Genomic_DNA"/>
</dbReference>
<evidence type="ECO:0000313" key="2">
    <source>
        <dbReference type="Proteomes" id="UP000477739"/>
    </source>
</evidence>